<dbReference type="AlphaFoldDB" id="A0AAE0ERJ1"/>
<evidence type="ECO:0000313" key="3">
    <source>
        <dbReference type="Proteomes" id="UP001190700"/>
    </source>
</evidence>
<dbReference type="Proteomes" id="UP001190700">
    <property type="component" value="Unassembled WGS sequence"/>
</dbReference>
<evidence type="ECO:0000313" key="2">
    <source>
        <dbReference type="EMBL" id="KAK3237966.1"/>
    </source>
</evidence>
<accession>A0AAE0ERJ1</accession>
<comment type="caution">
    <text evidence="2">The sequence shown here is derived from an EMBL/GenBank/DDBJ whole genome shotgun (WGS) entry which is preliminary data.</text>
</comment>
<gene>
    <name evidence="2" type="ORF">CYMTET_51989</name>
</gene>
<dbReference type="EMBL" id="LGRX02034379">
    <property type="protein sequence ID" value="KAK3237966.1"/>
    <property type="molecule type" value="Genomic_DNA"/>
</dbReference>
<reference evidence="2 3" key="1">
    <citation type="journal article" date="2015" name="Genome Biol. Evol.">
        <title>Comparative Genomics of a Bacterivorous Green Alga Reveals Evolutionary Causalities and Consequences of Phago-Mixotrophic Mode of Nutrition.</title>
        <authorList>
            <person name="Burns J.A."/>
            <person name="Paasch A."/>
            <person name="Narechania A."/>
            <person name="Kim E."/>
        </authorList>
    </citation>
    <scope>NUCLEOTIDE SEQUENCE [LARGE SCALE GENOMIC DNA]</scope>
    <source>
        <strain evidence="2 3">PLY_AMNH</strain>
    </source>
</reference>
<feature type="region of interest" description="Disordered" evidence="1">
    <location>
        <begin position="30"/>
        <end position="84"/>
    </location>
</feature>
<organism evidence="2 3">
    <name type="scientific">Cymbomonas tetramitiformis</name>
    <dbReference type="NCBI Taxonomy" id="36881"/>
    <lineage>
        <taxon>Eukaryota</taxon>
        <taxon>Viridiplantae</taxon>
        <taxon>Chlorophyta</taxon>
        <taxon>Pyramimonadophyceae</taxon>
        <taxon>Pyramimonadales</taxon>
        <taxon>Pyramimonadaceae</taxon>
        <taxon>Cymbomonas</taxon>
    </lineage>
</organism>
<keyword evidence="3" id="KW-1185">Reference proteome</keyword>
<sequence>MRCPNDLTTRRSPLGKDWWKLVLYTLLPGSRSDGPPSASNPSSKFRQAVGRESRQGRVPLRVVDTDMLTEPKHPNSKGKEAPDPVLAYSGALTWLDLPQPWLDGMHTL</sequence>
<evidence type="ECO:0000256" key="1">
    <source>
        <dbReference type="SAM" id="MobiDB-lite"/>
    </source>
</evidence>
<proteinExistence type="predicted"/>
<name>A0AAE0ERJ1_9CHLO</name>
<feature type="compositionally biased region" description="Basic and acidic residues" evidence="1">
    <location>
        <begin position="69"/>
        <end position="82"/>
    </location>
</feature>
<protein>
    <submittedName>
        <fullName evidence="2">Uncharacterized protein</fullName>
    </submittedName>
</protein>